<dbReference type="Pfam" id="PF11150">
    <property type="entry name" value="DUF2927"/>
    <property type="match status" value="1"/>
</dbReference>
<gene>
    <name evidence="1" type="ORF">TNO020_180043</name>
</gene>
<protein>
    <recommendedName>
        <fullName evidence="3">Peptidase M10 metallopeptidase domain-containing protein</fullName>
    </recommendedName>
</protein>
<accession>A0A2H1YES9</accession>
<evidence type="ECO:0008006" key="3">
    <source>
        <dbReference type="Google" id="ProtNLM"/>
    </source>
</evidence>
<name>A0A2H1YES9_9FLAO</name>
<dbReference type="RefSeq" id="WP_101916534.1">
    <property type="nucleotide sequence ID" value="NZ_JAJGWT010000012.1"/>
</dbReference>
<dbReference type="AlphaFoldDB" id="A0A2H1YES9"/>
<dbReference type="Proteomes" id="UP000234211">
    <property type="component" value="Unassembled WGS sequence"/>
</dbReference>
<dbReference type="SUPFAM" id="SSF55486">
    <property type="entry name" value="Metalloproteases ('zincins'), catalytic domain"/>
    <property type="match status" value="1"/>
</dbReference>
<dbReference type="GO" id="GO:0008237">
    <property type="term" value="F:metallopeptidase activity"/>
    <property type="evidence" value="ECO:0007669"/>
    <property type="project" value="InterPro"/>
</dbReference>
<evidence type="ECO:0000313" key="2">
    <source>
        <dbReference type="Proteomes" id="UP000234211"/>
    </source>
</evidence>
<reference evidence="2" key="1">
    <citation type="submission" date="2017-11" db="EMBL/GenBank/DDBJ databases">
        <authorList>
            <person name="Duchaud E."/>
        </authorList>
    </citation>
    <scope>NUCLEOTIDE SEQUENCE [LARGE SCALE GENOMIC DNA]</scope>
    <source>
        <strain evidence="2">Tenacibaculum sp. TNO020</strain>
    </source>
</reference>
<dbReference type="InterPro" id="IPR021323">
    <property type="entry name" value="DUF2927"/>
</dbReference>
<organism evidence="1 2">
    <name type="scientific">Tenacibaculum piscium</name>
    <dbReference type="NCBI Taxonomy" id="1458515"/>
    <lineage>
        <taxon>Bacteria</taxon>
        <taxon>Pseudomonadati</taxon>
        <taxon>Bacteroidota</taxon>
        <taxon>Flavobacteriia</taxon>
        <taxon>Flavobacteriales</taxon>
        <taxon>Flavobacteriaceae</taxon>
        <taxon>Tenacibaculum</taxon>
    </lineage>
</organism>
<dbReference type="InterPro" id="IPR024079">
    <property type="entry name" value="MetalloPept_cat_dom_sf"/>
</dbReference>
<sequence length="242" mass="28077">MKIITKIILKIAIILLISSCNKGTIFSKIDENEINQNKLNQKQNELIKEYQKVAIDTENLKWKKEIRLFLDGNITKEYKENIQKIIGNYNKLFSDGMNIKIVNDFENANVHLLITNKKNVGKTWKDIPRYITDQNTKGYATTTWKQENPQNEKIITKGRIWIENTNIELTYHEIGHLLGLGHSSLKYCPKSVMCAVTTANELSDFDKAIIKIKYHQKIKSGDDFNKIKPIILELLQNNEIQL</sequence>
<keyword evidence="2" id="KW-1185">Reference proteome</keyword>
<dbReference type="EMBL" id="OENF01000010">
    <property type="protein sequence ID" value="SOS74014.1"/>
    <property type="molecule type" value="Genomic_DNA"/>
</dbReference>
<dbReference type="OrthoDB" id="1439291at2"/>
<dbReference type="Gene3D" id="3.40.390.10">
    <property type="entry name" value="Collagenase (Catalytic Domain)"/>
    <property type="match status" value="1"/>
</dbReference>
<evidence type="ECO:0000313" key="1">
    <source>
        <dbReference type="EMBL" id="SOS74014.1"/>
    </source>
</evidence>
<proteinExistence type="predicted"/>